<keyword evidence="9" id="KW-1185">Reference proteome</keyword>
<keyword evidence="4 5" id="KW-0408">Iron</keyword>
<keyword evidence="7" id="KW-0472">Membrane</keyword>
<dbReference type="EMBL" id="KV453854">
    <property type="protein sequence ID" value="ODV85092.1"/>
    <property type="molecule type" value="Genomic_DNA"/>
</dbReference>
<keyword evidence="3 5" id="KW-0479">Metal-binding</keyword>
<keyword evidence="7" id="KW-1133">Transmembrane helix</keyword>
<evidence type="ECO:0000256" key="1">
    <source>
        <dbReference type="ARBA" id="ARBA00001971"/>
    </source>
</evidence>
<name>A0A1E4T057_9ASCO</name>
<dbReference type="GO" id="GO:0016705">
    <property type="term" value="F:oxidoreductase activity, acting on paired donors, with incorporation or reduction of molecular oxygen"/>
    <property type="evidence" value="ECO:0007669"/>
    <property type="project" value="InterPro"/>
</dbReference>
<dbReference type="GO" id="GO:0020037">
    <property type="term" value="F:heme binding"/>
    <property type="evidence" value="ECO:0007669"/>
    <property type="project" value="InterPro"/>
</dbReference>
<dbReference type="AlphaFoldDB" id="A0A1E4T057"/>
<dbReference type="OrthoDB" id="1470350at2759"/>
<evidence type="ECO:0000256" key="2">
    <source>
        <dbReference type="ARBA" id="ARBA00010617"/>
    </source>
</evidence>
<evidence type="ECO:0000256" key="5">
    <source>
        <dbReference type="PIRSR" id="PIRSR602403-1"/>
    </source>
</evidence>
<dbReference type="PRINTS" id="PR00385">
    <property type="entry name" value="P450"/>
</dbReference>
<evidence type="ECO:0000313" key="9">
    <source>
        <dbReference type="Proteomes" id="UP000094801"/>
    </source>
</evidence>
<dbReference type="InterPro" id="IPR017972">
    <property type="entry name" value="Cyt_P450_CS"/>
</dbReference>
<comment type="cofactor">
    <cofactor evidence="1 5">
        <name>heme</name>
        <dbReference type="ChEBI" id="CHEBI:30413"/>
    </cofactor>
</comment>
<evidence type="ECO:0000256" key="7">
    <source>
        <dbReference type="SAM" id="Phobius"/>
    </source>
</evidence>
<evidence type="ECO:0000256" key="3">
    <source>
        <dbReference type="ARBA" id="ARBA00022723"/>
    </source>
</evidence>
<evidence type="ECO:0000313" key="8">
    <source>
        <dbReference type="EMBL" id="ODV85092.1"/>
    </source>
</evidence>
<dbReference type="InterPro" id="IPR002403">
    <property type="entry name" value="Cyt_P450_E_grp-IV"/>
</dbReference>
<comment type="similarity">
    <text evidence="2 6">Belongs to the cytochrome P450 family.</text>
</comment>
<dbReference type="GO" id="GO:0004497">
    <property type="term" value="F:monooxygenase activity"/>
    <property type="evidence" value="ECO:0007669"/>
    <property type="project" value="UniProtKB-KW"/>
</dbReference>
<gene>
    <name evidence="8" type="ORF">CANARDRAFT_8220</name>
</gene>
<dbReference type="Pfam" id="PF00067">
    <property type="entry name" value="p450"/>
    <property type="match status" value="1"/>
</dbReference>
<dbReference type="PANTHER" id="PTHR24305">
    <property type="entry name" value="CYTOCHROME P450"/>
    <property type="match status" value="1"/>
</dbReference>
<reference evidence="9" key="1">
    <citation type="submission" date="2016-04" db="EMBL/GenBank/DDBJ databases">
        <title>Comparative genomics of biotechnologically important yeasts.</title>
        <authorList>
            <consortium name="DOE Joint Genome Institute"/>
            <person name="Riley R."/>
            <person name="Haridas S."/>
            <person name="Wolfe K.H."/>
            <person name="Lopes M.R."/>
            <person name="Hittinger C.T."/>
            <person name="Goker M."/>
            <person name="Salamov A."/>
            <person name="Wisecaver J."/>
            <person name="Long T.M."/>
            <person name="Aerts A.L."/>
            <person name="Barry K."/>
            <person name="Choi C."/>
            <person name="Clum A."/>
            <person name="Coughlan A.Y."/>
            <person name="Deshpande S."/>
            <person name="Douglass A.P."/>
            <person name="Hanson S.J."/>
            <person name="Klenk H.-P."/>
            <person name="Labutti K."/>
            <person name="Lapidus A."/>
            <person name="Lindquist E."/>
            <person name="Lipzen A."/>
            <person name="Meier-Kolthoff J.P."/>
            <person name="Ohm R.A."/>
            <person name="Otillar R.P."/>
            <person name="Pangilinan J."/>
            <person name="Peng Y."/>
            <person name="Rokas A."/>
            <person name="Rosa C.A."/>
            <person name="Scheuner C."/>
            <person name="Sibirny A.A."/>
            <person name="Slot J.C."/>
            <person name="Stielow J.B."/>
            <person name="Sun H."/>
            <person name="Kurtzman C.P."/>
            <person name="Blackwell M."/>
            <person name="Grigoriev I.V."/>
            <person name="Jeffries T.W."/>
        </authorList>
    </citation>
    <scope>NUCLEOTIDE SEQUENCE [LARGE SCALE GENOMIC DNA]</scope>
    <source>
        <strain evidence="9">NRRL YB-2248</strain>
    </source>
</reference>
<sequence length="502" mass="58683">MIAEKITQLTFTEVLNSIFVILTSYFIYSFIIYPYYFHPLSAIPGPKYLAFSKWFILFLTWSEKRNRYIHKLHQLYGPIIRIGPNEVDISDANYIKEIYINNFDKTEFYKMYDTYGEYHTFAYLTQKQHLESRKMSNKYYSKTQIMKPKSQKIVSNVVSQCINIISLKHQEGPLEVLQLFQRMAMDVVAAYNFGESHYDSLLLNDNPKDVIYSFKTVARLWFWGKFFPQYEPYISTPIEKENGKYTITWTESQYDKSFQDIDNETLVSILIKAGKNRNQGLAEVYDHLVAAYNTTSVTLTFFLYELILHPEHQETLINELKHLRPTNTDSFTPPSMESVDDLPFLNAFLSEVFRIHAAIPGQEPRIVPKSGLKWHGSVETPPCNIPYGTIVTMQPWTLHRDSTIFPDPEKFDPYRWLNKTDDTLRAMNKQMLTFGAGVRMCIGMHLALEEIKMVIGGIFTRFQVLKDPNFDYDSSMFMIDRYTTAPKAYMTNIVFKPLDLDS</sequence>
<dbReference type="PANTHER" id="PTHR24305:SF166">
    <property type="entry name" value="CYTOCHROME P450 12A4, MITOCHONDRIAL-RELATED"/>
    <property type="match status" value="1"/>
</dbReference>
<feature type="transmembrane region" description="Helical" evidence="7">
    <location>
        <begin position="14"/>
        <end position="36"/>
    </location>
</feature>
<dbReference type="SUPFAM" id="SSF48264">
    <property type="entry name" value="Cytochrome P450"/>
    <property type="match status" value="1"/>
</dbReference>
<protein>
    <recommendedName>
        <fullName evidence="10">Cytochrome P450</fullName>
    </recommendedName>
</protein>
<keyword evidence="7" id="KW-0812">Transmembrane</keyword>
<evidence type="ECO:0000256" key="6">
    <source>
        <dbReference type="RuleBase" id="RU000461"/>
    </source>
</evidence>
<dbReference type="InterPro" id="IPR001128">
    <property type="entry name" value="Cyt_P450"/>
</dbReference>
<dbReference type="InterPro" id="IPR036396">
    <property type="entry name" value="Cyt_P450_sf"/>
</dbReference>
<feature type="binding site" description="axial binding residue" evidence="5">
    <location>
        <position position="441"/>
    </location>
    <ligand>
        <name>heme</name>
        <dbReference type="ChEBI" id="CHEBI:30413"/>
    </ligand>
    <ligandPart>
        <name>Fe</name>
        <dbReference type="ChEBI" id="CHEBI:18248"/>
    </ligandPart>
</feature>
<keyword evidence="5 6" id="KW-0349">Heme</keyword>
<dbReference type="PRINTS" id="PR00465">
    <property type="entry name" value="EP450IV"/>
</dbReference>
<organism evidence="8 9">
    <name type="scientific">[Candida] arabinofermentans NRRL YB-2248</name>
    <dbReference type="NCBI Taxonomy" id="983967"/>
    <lineage>
        <taxon>Eukaryota</taxon>
        <taxon>Fungi</taxon>
        <taxon>Dikarya</taxon>
        <taxon>Ascomycota</taxon>
        <taxon>Saccharomycotina</taxon>
        <taxon>Pichiomycetes</taxon>
        <taxon>Pichiales</taxon>
        <taxon>Pichiaceae</taxon>
        <taxon>Ogataea</taxon>
        <taxon>Ogataea/Candida clade</taxon>
    </lineage>
</organism>
<keyword evidence="6" id="KW-0503">Monooxygenase</keyword>
<dbReference type="PROSITE" id="PS00086">
    <property type="entry name" value="CYTOCHROME_P450"/>
    <property type="match status" value="1"/>
</dbReference>
<dbReference type="GO" id="GO:0005506">
    <property type="term" value="F:iron ion binding"/>
    <property type="evidence" value="ECO:0007669"/>
    <property type="project" value="InterPro"/>
</dbReference>
<proteinExistence type="inferred from homology"/>
<accession>A0A1E4T057</accession>
<evidence type="ECO:0008006" key="10">
    <source>
        <dbReference type="Google" id="ProtNLM"/>
    </source>
</evidence>
<dbReference type="Proteomes" id="UP000094801">
    <property type="component" value="Unassembled WGS sequence"/>
</dbReference>
<keyword evidence="6" id="KW-0560">Oxidoreductase</keyword>
<evidence type="ECO:0000256" key="4">
    <source>
        <dbReference type="ARBA" id="ARBA00023004"/>
    </source>
</evidence>
<dbReference type="Gene3D" id="1.10.630.10">
    <property type="entry name" value="Cytochrome P450"/>
    <property type="match status" value="1"/>
</dbReference>
<dbReference type="InterPro" id="IPR050121">
    <property type="entry name" value="Cytochrome_P450_monoxygenase"/>
</dbReference>
<dbReference type="STRING" id="983967.A0A1E4T057"/>